<evidence type="ECO:0000313" key="3">
    <source>
        <dbReference type="Proteomes" id="UP000182108"/>
    </source>
</evidence>
<dbReference type="Gene3D" id="3.10.20.30">
    <property type="match status" value="1"/>
</dbReference>
<dbReference type="SUPFAM" id="SSF54292">
    <property type="entry name" value="2Fe-2S ferredoxin-like"/>
    <property type="match status" value="1"/>
</dbReference>
<dbReference type="Proteomes" id="UP000182108">
    <property type="component" value="Unassembled WGS sequence"/>
</dbReference>
<dbReference type="InterPro" id="IPR006058">
    <property type="entry name" value="2Fe2S_fd_BS"/>
</dbReference>
<dbReference type="InterPro" id="IPR036010">
    <property type="entry name" value="2Fe-2S_ferredoxin-like_sf"/>
</dbReference>
<name>A0A0K6IS09_9PROT</name>
<keyword evidence="3" id="KW-1185">Reference proteome</keyword>
<accession>A0A0K6IS09</accession>
<dbReference type="PROSITE" id="PS51085">
    <property type="entry name" value="2FE2S_FER_2"/>
    <property type="match status" value="1"/>
</dbReference>
<protein>
    <submittedName>
        <fullName evidence="2">2Fe-2S iron-sulfur cluster binding domain</fullName>
    </submittedName>
</protein>
<dbReference type="InterPro" id="IPR001041">
    <property type="entry name" value="2Fe-2S_ferredoxin-type"/>
</dbReference>
<evidence type="ECO:0000313" key="2">
    <source>
        <dbReference type="EMBL" id="CUB05896.1"/>
    </source>
</evidence>
<dbReference type="GO" id="GO:0051537">
    <property type="term" value="F:2 iron, 2 sulfur cluster binding"/>
    <property type="evidence" value="ECO:0007669"/>
    <property type="project" value="InterPro"/>
</dbReference>
<gene>
    <name evidence="2" type="ORF">Ga0061068_102190</name>
</gene>
<proteinExistence type="predicted"/>
<dbReference type="PROSITE" id="PS00197">
    <property type="entry name" value="2FE2S_FER_1"/>
    <property type="match status" value="1"/>
</dbReference>
<sequence length="146" mass="15916">METMERVDPPQRLAPPLRVEASGERGEHEVLLVQTGEVYTCRERETLLEGMCRLGRRGIPVGCLGGGCGICKVRVVRGEVVRIGPISRAHISEEEEGQGYTLACRAAAKGAVTLEVVGKMQKAFFRGFTVQQDISRTKEGGASWES</sequence>
<dbReference type="AlphaFoldDB" id="A0A0K6IS09"/>
<organism evidence="2 3">
    <name type="scientific">Tepidiphilus thermophilus</name>
    <dbReference type="NCBI Taxonomy" id="876478"/>
    <lineage>
        <taxon>Bacteria</taxon>
        <taxon>Pseudomonadati</taxon>
        <taxon>Pseudomonadota</taxon>
        <taxon>Hydrogenophilia</taxon>
        <taxon>Hydrogenophilales</taxon>
        <taxon>Hydrogenophilaceae</taxon>
        <taxon>Tepidiphilus</taxon>
    </lineage>
</organism>
<dbReference type="EMBL" id="CYHH01000002">
    <property type="protein sequence ID" value="CUB05896.1"/>
    <property type="molecule type" value="Genomic_DNA"/>
</dbReference>
<dbReference type="Pfam" id="PF00111">
    <property type="entry name" value="Fer2"/>
    <property type="match status" value="1"/>
</dbReference>
<reference evidence="3" key="1">
    <citation type="submission" date="2015-08" db="EMBL/GenBank/DDBJ databases">
        <authorList>
            <person name="Babu N.S."/>
            <person name="Beckwith C.J."/>
            <person name="Beseler K.G."/>
            <person name="Brison A."/>
            <person name="Carone J.V."/>
            <person name="Caskin T.P."/>
            <person name="Diamond M."/>
            <person name="Durham M.E."/>
            <person name="Foxe J.M."/>
            <person name="Go M."/>
            <person name="Henderson B.A."/>
            <person name="Jones I.B."/>
            <person name="McGettigan J.A."/>
            <person name="Micheletti S.J."/>
            <person name="Nasrallah M.E."/>
            <person name="Ortiz D."/>
            <person name="Piller C.R."/>
            <person name="Privatt S.R."/>
            <person name="Schneider S.L."/>
            <person name="Sharp S."/>
            <person name="Smith T.C."/>
            <person name="Stanton J.D."/>
            <person name="Ullery H.E."/>
            <person name="Wilson R.J."/>
            <person name="Serrano M.G."/>
            <person name="Buck G."/>
            <person name="Lee V."/>
            <person name="Wang Y."/>
            <person name="Carvalho R."/>
            <person name="Voegtly L."/>
            <person name="Shi R."/>
            <person name="Duckworth R."/>
            <person name="Johnson A."/>
            <person name="Loviza R."/>
            <person name="Walstead R."/>
            <person name="Shah Z."/>
            <person name="Kiflezghi M."/>
            <person name="Wade K."/>
            <person name="Ball S.L."/>
            <person name="Bradley K.W."/>
            <person name="Asai D.J."/>
            <person name="Bowman C.A."/>
            <person name="Russell D.A."/>
            <person name="Pope W.H."/>
            <person name="Jacobs-Sera D."/>
            <person name="Hendrix R.W."/>
            <person name="Hatfull G.F."/>
        </authorList>
    </citation>
    <scope>NUCLEOTIDE SEQUENCE [LARGE SCALE GENOMIC DNA]</scope>
    <source>
        <strain evidence="3">JCM 19170</strain>
    </source>
</reference>
<dbReference type="InterPro" id="IPR012675">
    <property type="entry name" value="Beta-grasp_dom_sf"/>
</dbReference>
<evidence type="ECO:0000259" key="1">
    <source>
        <dbReference type="PROSITE" id="PS51085"/>
    </source>
</evidence>
<feature type="domain" description="2Fe-2S ferredoxin-type" evidence="1">
    <location>
        <begin position="28"/>
        <end position="120"/>
    </location>
</feature>